<dbReference type="PROSITE" id="PS00606">
    <property type="entry name" value="KS3_1"/>
    <property type="match status" value="1"/>
</dbReference>
<dbReference type="InterPro" id="IPR020841">
    <property type="entry name" value="PKS_Beta-ketoAc_synthase_dom"/>
</dbReference>
<dbReference type="PROSITE" id="PS52004">
    <property type="entry name" value="KS3_2"/>
    <property type="match status" value="1"/>
</dbReference>
<evidence type="ECO:0000259" key="5">
    <source>
        <dbReference type="PROSITE" id="PS52004"/>
    </source>
</evidence>
<dbReference type="PANTHER" id="PTHR43775:SF37">
    <property type="entry name" value="SI:DKEY-61P9.11"/>
    <property type="match status" value="1"/>
</dbReference>
<dbReference type="SMART" id="SM00825">
    <property type="entry name" value="PKS_KS"/>
    <property type="match status" value="1"/>
</dbReference>
<dbReference type="EMBL" id="JAERRG010000021">
    <property type="protein sequence ID" value="MBL1118215.1"/>
    <property type="molecule type" value="Genomic_DNA"/>
</dbReference>
<evidence type="ECO:0000256" key="4">
    <source>
        <dbReference type="SAM" id="MobiDB-lite"/>
    </source>
</evidence>
<name>A0ABS1Q1G7_9ACTN</name>
<dbReference type="InterPro" id="IPR014030">
    <property type="entry name" value="Ketoacyl_synth_N"/>
</dbReference>
<evidence type="ECO:0000313" key="7">
    <source>
        <dbReference type="Proteomes" id="UP000621510"/>
    </source>
</evidence>
<dbReference type="Pfam" id="PF00109">
    <property type="entry name" value="ketoacyl-synt"/>
    <property type="match status" value="1"/>
</dbReference>
<keyword evidence="7" id="KW-1185">Reference proteome</keyword>
<keyword evidence="3" id="KW-0808">Transferase</keyword>
<evidence type="ECO:0000256" key="3">
    <source>
        <dbReference type="ARBA" id="ARBA00022679"/>
    </source>
</evidence>
<protein>
    <recommendedName>
        <fullName evidence="5">Ketosynthase family 3 (KS3) domain-containing protein</fullName>
    </recommendedName>
</protein>
<dbReference type="Gene3D" id="3.40.47.10">
    <property type="match status" value="1"/>
</dbReference>
<dbReference type="Proteomes" id="UP000621510">
    <property type="component" value="Unassembled WGS sequence"/>
</dbReference>
<feature type="region of interest" description="Disordered" evidence="4">
    <location>
        <begin position="178"/>
        <end position="210"/>
    </location>
</feature>
<keyword evidence="1" id="KW-0596">Phosphopantetheine</keyword>
<feature type="region of interest" description="Disordered" evidence="4">
    <location>
        <begin position="1"/>
        <end position="29"/>
    </location>
</feature>
<gene>
    <name evidence="6" type="ORF">JK364_38430</name>
</gene>
<dbReference type="PANTHER" id="PTHR43775">
    <property type="entry name" value="FATTY ACID SYNTHASE"/>
    <property type="match status" value="1"/>
</dbReference>
<reference evidence="6 7" key="1">
    <citation type="submission" date="2021-01" db="EMBL/GenBank/DDBJ databases">
        <title>WGS of actinomycetes isolated from Thailand.</title>
        <authorList>
            <person name="Thawai C."/>
        </authorList>
    </citation>
    <scope>NUCLEOTIDE SEQUENCE [LARGE SCALE GENOMIC DNA]</scope>
    <source>
        <strain evidence="6 7">CA3R110</strain>
    </source>
</reference>
<evidence type="ECO:0000256" key="2">
    <source>
        <dbReference type="ARBA" id="ARBA00022553"/>
    </source>
</evidence>
<dbReference type="SUPFAM" id="SSF53901">
    <property type="entry name" value="Thiolase-like"/>
    <property type="match status" value="1"/>
</dbReference>
<dbReference type="InterPro" id="IPR016039">
    <property type="entry name" value="Thiolase-like"/>
</dbReference>
<comment type="caution">
    <text evidence="6">The sequence shown here is derived from an EMBL/GenBank/DDBJ whole genome shotgun (WGS) entry which is preliminary data.</text>
</comment>
<sequence>MKAPRRGRYFAVPTSTSNQERNEHPREAEVRDPQHRLFPESVHTALEDAGYDPFSVPGRVGVFAGSAPNAYEPQNVSHHQERVQALGQMTVSIGNTNDYVAPTVSYKLGLTGPSVNVATACSSSLVAVHMACRSLMNGECETAVAGGVEVEPPVVSGYWSAEGGIYSGLGRQQRRCRPGRFHGTLDQRPARADGATPTPSPLSRSCRRRRPVAAPVRGNCSLCLHGPMPLWTPPRRTWRRPSQRA</sequence>
<feature type="compositionally biased region" description="Basic and acidic residues" evidence="4">
    <location>
        <begin position="20"/>
        <end position="29"/>
    </location>
</feature>
<organism evidence="6 7">
    <name type="scientific">Streptomyces endocoffeicus</name>
    <dbReference type="NCBI Taxonomy" id="2898945"/>
    <lineage>
        <taxon>Bacteria</taxon>
        <taxon>Bacillati</taxon>
        <taxon>Actinomycetota</taxon>
        <taxon>Actinomycetes</taxon>
        <taxon>Kitasatosporales</taxon>
        <taxon>Streptomycetaceae</taxon>
        <taxon>Streptomyces</taxon>
    </lineage>
</organism>
<feature type="domain" description="Ketosynthase family 3 (KS3)" evidence="5">
    <location>
        <begin position="1"/>
        <end position="245"/>
    </location>
</feature>
<keyword evidence="2" id="KW-0597">Phosphoprotein</keyword>
<accession>A0ABS1Q1G7</accession>
<dbReference type="InterPro" id="IPR050091">
    <property type="entry name" value="PKS_NRPS_Biosynth_Enz"/>
</dbReference>
<proteinExistence type="predicted"/>
<evidence type="ECO:0000256" key="1">
    <source>
        <dbReference type="ARBA" id="ARBA00022450"/>
    </source>
</evidence>
<dbReference type="InterPro" id="IPR018201">
    <property type="entry name" value="Ketoacyl_synth_AS"/>
</dbReference>
<evidence type="ECO:0000313" key="6">
    <source>
        <dbReference type="EMBL" id="MBL1118215.1"/>
    </source>
</evidence>